<dbReference type="SMART" id="SM00346">
    <property type="entry name" value="HTH_ICLR"/>
    <property type="match status" value="1"/>
</dbReference>
<keyword evidence="1" id="KW-0805">Transcription regulation</keyword>
<dbReference type="SUPFAM" id="SSF46785">
    <property type="entry name" value="Winged helix' DNA-binding domain"/>
    <property type="match status" value="1"/>
</dbReference>
<organism evidence="7 8">
    <name type="scientific">Plastoroseomonas hellenica</name>
    <dbReference type="NCBI Taxonomy" id="2687306"/>
    <lineage>
        <taxon>Bacteria</taxon>
        <taxon>Pseudomonadati</taxon>
        <taxon>Pseudomonadota</taxon>
        <taxon>Alphaproteobacteria</taxon>
        <taxon>Acetobacterales</taxon>
        <taxon>Acetobacteraceae</taxon>
        <taxon>Plastoroseomonas</taxon>
    </lineage>
</organism>
<reference evidence="8" key="1">
    <citation type="journal article" date="2021" name="Syst. Appl. Microbiol.">
        <title>Roseomonas hellenica sp. nov., isolated from roots of wild-growing Alkanna tinctoria.</title>
        <authorList>
            <person name="Rat A."/>
            <person name="Naranjo H.D."/>
            <person name="Lebbe L."/>
            <person name="Cnockaert M."/>
            <person name="Krigas N."/>
            <person name="Grigoriadou K."/>
            <person name="Maloupa E."/>
            <person name="Willems A."/>
        </authorList>
    </citation>
    <scope>NUCLEOTIDE SEQUENCE [LARGE SCALE GENOMIC DNA]</scope>
    <source>
        <strain evidence="8">LMG 31523</strain>
    </source>
</reference>
<comment type="caution">
    <text evidence="7">The sequence shown here is derived from an EMBL/GenBank/DDBJ whole genome shotgun (WGS) entry which is preliminary data.</text>
</comment>
<keyword evidence="3" id="KW-0804">Transcription</keyword>
<dbReference type="Pfam" id="PF09339">
    <property type="entry name" value="HTH_IclR"/>
    <property type="match status" value="1"/>
</dbReference>
<evidence type="ECO:0000256" key="2">
    <source>
        <dbReference type="ARBA" id="ARBA00023125"/>
    </source>
</evidence>
<protein>
    <submittedName>
        <fullName evidence="7">IclR family transcriptional regulator</fullName>
    </submittedName>
</protein>
<dbReference type="Proteomes" id="UP001196870">
    <property type="component" value="Unassembled WGS sequence"/>
</dbReference>
<gene>
    <name evidence="7" type="ORF">GXW71_30555</name>
</gene>
<dbReference type="Gene3D" id="3.30.450.40">
    <property type="match status" value="1"/>
</dbReference>
<dbReference type="InterPro" id="IPR014757">
    <property type="entry name" value="Tscrpt_reg_IclR_C"/>
</dbReference>
<dbReference type="InterPro" id="IPR036388">
    <property type="entry name" value="WH-like_DNA-bd_sf"/>
</dbReference>
<evidence type="ECO:0000256" key="4">
    <source>
        <dbReference type="SAM" id="MobiDB-lite"/>
    </source>
</evidence>
<evidence type="ECO:0000256" key="3">
    <source>
        <dbReference type="ARBA" id="ARBA00023163"/>
    </source>
</evidence>
<evidence type="ECO:0000256" key="1">
    <source>
        <dbReference type="ARBA" id="ARBA00023015"/>
    </source>
</evidence>
<evidence type="ECO:0000259" key="6">
    <source>
        <dbReference type="PROSITE" id="PS51078"/>
    </source>
</evidence>
<dbReference type="PANTHER" id="PTHR30136:SF24">
    <property type="entry name" value="HTH-TYPE TRANSCRIPTIONAL REPRESSOR ALLR"/>
    <property type="match status" value="1"/>
</dbReference>
<dbReference type="InterPro" id="IPR029016">
    <property type="entry name" value="GAF-like_dom_sf"/>
</dbReference>
<evidence type="ECO:0000313" key="8">
    <source>
        <dbReference type="Proteomes" id="UP001196870"/>
    </source>
</evidence>
<dbReference type="InterPro" id="IPR036390">
    <property type="entry name" value="WH_DNA-bd_sf"/>
</dbReference>
<evidence type="ECO:0000313" key="7">
    <source>
        <dbReference type="EMBL" id="MBR0668730.1"/>
    </source>
</evidence>
<feature type="domain" description="HTH iclR-type" evidence="5">
    <location>
        <begin position="20"/>
        <end position="82"/>
    </location>
</feature>
<dbReference type="Gene3D" id="1.10.10.10">
    <property type="entry name" value="Winged helix-like DNA-binding domain superfamily/Winged helix DNA-binding domain"/>
    <property type="match status" value="1"/>
</dbReference>
<feature type="compositionally biased region" description="Low complexity" evidence="4">
    <location>
        <begin position="1"/>
        <end position="18"/>
    </location>
</feature>
<dbReference type="InterPro" id="IPR050707">
    <property type="entry name" value="HTH_MetabolicPath_Reg"/>
</dbReference>
<sequence>MTRAAPRAVAPEAPTPATGSQSLERGLTVLELLDTSEAPLGVRELARRLELGPTIVQRLLNTLAARGYVEQVAETRRYRIGPRALGLGAALLRTDALMAGAREALERLAHEHGLNGFLGAVRGGRLTYLLAVQSPGPIAIRNAPGSEARFHSTAMGKALLAALPPGEADALLGAAPLPRLTPRTITDRAALRADLAAAAARGWAFVDGENLVGVISAGAVIRDAGGAVAAAISVAAPGGGAEAVAAITAPLLPEARRLAARLGCPATLLPPEVP</sequence>
<dbReference type="SUPFAM" id="SSF55781">
    <property type="entry name" value="GAF domain-like"/>
    <property type="match status" value="1"/>
</dbReference>
<dbReference type="PANTHER" id="PTHR30136">
    <property type="entry name" value="HELIX-TURN-HELIX TRANSCRIPTIONAL REGULATOR, ICLR FAMILY"/>
    <property type="match status" value="1"/>
</dbReference>
<keyword evidence="2" id="KW-0238">DNA-binding</keyword>
<keyword evidence="8" id="KW-1185">Reference proteome</keyword>
<dbReference type="PROSITE" id="PS51077">
    <property type="entry name" value="HTH_ICLR"/>
    <property type="match status" value="1"/>
</dbReference>
<dbReference type="InterPro" id="IPR005471">
    <property type="entry name" value="Tscrpt_reg_IclR_N"/>
</dbReference>
<dbReference type="PROSITE" id="PS51078">
    <property type="entry name" value="ICLR_ED"/>
    <property type="match status" value="1"/>
</dbReference>
<feature type="domain" description="IclR-ED" evidence="6">
    <location>
        <begin position="83"/>
        <end position="264"/>
    </location>
</feature>
<dbReference type="RefSeq" id="WP_211856663.1">
    <property type="nucleotide sequence ID" value="NZ_JAAGBB010000067.1"/>
</dbReference>
<proteinExistence type="predicted"/>
<dbReference type="Pfam" id="PF01614">
    <property type="entry name" value="IclR_C"/>
    <property type="match status" value="1"/>
</dbReference>
<name>A0ABS5F9E3_9PROT</name>
<evidence type="ECO:0000259" key="5">
    <source>
        <dbReference type="PROSITE" id="PS51077"/>
    </source>
</evidence>
<dbReference type="EMBL" id="JAAGBB010000067">
    <property type="protein sequence ID" value="MBR0668730.1"/>
    <property type="molecule type" value="Genomic_DNA"/>
</dbReference>
<accession>A0ABS5F9E3</accession>
<feature type="region of interest" description="Disordered" evidence="4">
    <location>
        <begin position="1"/>
        <end position="21"/>
    </location>
</feature>